<dbReference type="Proteomes" id="UP000248259">
    <property type="component" value="Unassembled WGS sequence"/>
</dbReference>
<keyword evidence="2" id="KW-1185">Reference proteome</keyword>
<dbReference type="AlphaFoldDB" id="A0A323UTJ3"/>
<dbReference type="Gene3D" id="3.90.1720.10">
    <property type="entry name" value="endopeptidase domain like (from Nostoc punctiforme)"/>
    <property type="match status" value="1"/>
</dbReference>
<name>A0A323UTJ3_9RHOO</name>
<protein>
    <submittedName>
        <fullName evidence="1">Uncharacterized protein</fullName>
    </submittedName>
</protein>
<evidence type="ECO:0000313" key="2">
    <source>
        <dbReference type="Proteomes" id="UP000248259"/>
    </source>
</evidence>
<dbReference type="EMBL" id="QKOE01000019">
    <property type="protein sequence ID" value="PZA14990.1"/>
    <property type="molecule type" value="Genomic_DNA"/>
</dbReference>
<comment type="caution">
    <text evidence="1">The sequence shown here is derived from an EMBL/GenBank/DDBJ whole genome shotgun (WGS) entry which is preliminary data.</text>
</comment>
<evidence type="ECO:0000313" key="1">
    <source>
        <dbReference type="EMBL" id="PZA14990.1"/>
    </source>
</evidence>
<sequence>MQLALYKGRGSLGNALIRWWTKSEYSHCEVVALSQYGYSSSIRDGGVRMKRIDWNPEHWDFIELPWADIGCVTELYVKTAGEPYGYWDLLTRQIFNRPGDAPGWFCSEWCAAALGFASPQIYSPALLAQACRMRNAE</sequence>
<reference evidence="1 2" key="1">
    <citation type="submission" date="2018-06" db="EMBL/GenBank/DDBJ databases">
        <title>Azoarcus communis strain SWub3 genome.</title>
        <authorList>
            <person name="Zorraquino Salvo V."/>
            <person name="Toubiana D."/>
            <person name="Blumwald E."/>
        </authorList>
    </citation>
    <scope>NUCLEOTIDE SEQUENCE [LARGE SCALE GENOMIC DNA]</scope>
    <source>
        <strain evidence="1 2">SWub3</strain>
    </source>
</reference>
<gene>
    <name evidence="1" type="ORF">DNK49_19105</name>
</gene>
<proteinExistence type="predicted"/>
<dbReference type="OrthoDB" id="95478at2"/>
<organism evidence="1 2">
    <name type="scientific">Parazoarcus communis SWub3 = DSM 12120</name>
    <dbReference type="NCBI Taxonomy" id="1121029"/>
    <lineage>
        <taxon>Bacteria</taxon>
        <taxon>Pseudomonadati</taxon>
        <taxon>Pseudomonadota</taxon>
        <taxon>Betaproteobacteria</taxon>
        <taxon>Rhodocyclales</taxon>
        <taxon>Zoogloeaceae</taxon>
        <taxon>Parazoarcus</taxon>
    </lineage>
</organism>
<accession>A0A323UTJ3</accession>